<comment type="similarity">
    <text evidence="6">Belongs to the insect chemoreceptor superfamily. Gustatory receptor (GR) family.</text>
</comment>
<comment type="caution">
    <text evidence="6">Lacks conserved residue(s) required for the propagation of feature annotation.</text>
</comment>
<feature type="transmembrane region" description="Helical" evidence="6">
    <location>
        <begin position="497"/>
        <end position="517"/>
    </location>
</feature>
<evidence type="ECO:0000313" key="8">
    <source>
        <dbReference type="Proteomes" id="UP000648187"/>
    </source>
</evidence>
<dbReference type="InterPro" id="IPR013604">
    <property type="entry name" value="7TM_chemorcpt"/>
</dbReference>
<keyword evidence="6" id="KW-0675">Receptor</keyword>
<evidence type="ECO:0000256" key="1">
    <source>
        <dbReference type="ARBA" id="ARBA00004651"/>
    </source>
</evidence>
<feature type="transmembrane region" description="Helical" evidence="6">
    <location>
        <begin position="529"/>
        <end position="550"/>
    </location>
</feature>
<feature type="transmembrane region" description="Helical" evidence="6">
    <location>
        <begin position="69"/>
        <end position="92"/>
    </location>
</feature>
<keyword evidence="8" id="KW-1185">Reference proteome</keyword>
<feature type="transmembrane region" description="Helical" evidence="6">
    <location>
        <begin position="368"/>
        <end position="387"/>
    </location>
</feature>
<gene>
    <name evidence="7" type="ORF">HW555_004649</name>
</gene>
<evidence type="ECO:0000256" key="4">
    <source>
        <dbReference type="ARBA" id="ARBA00022989"/>
    </source>
</evidence>
<evidence type="ECO:0000256" key="2">
    <source>
        <dbReference type="ARBA" id="ARBA00022475"/>
    </source>
</evidence>
<keyword evidence="3 6" id="KW-0812">Transmembrane</keyword>
<feature type="transmembrane region" description="Helical" evidence="6">
    <location>
        <begin position="399"/>
        <end position="429"/>
    </location>
</feature>
<name>A0A835GM31_SPOEX</name>
<dbReference type="AlphaFoldDB" id="A0A835GM31"/>
<evidence type="ECO:0000256" key="5">
    <source>
        <dbReference type="ARBA" id="ARBA00023136"/>
    </source>
</evidence>
<dbReference type="Proteomes" id="UP000648187">
    <property type="component" value="Unassembled WGS sequence"/>
</dbReference>
<protein>
    <recommendedName>
        <fullName evidence="6">Gustatory receptor</fullName>
    </recommendedName>
</protein>
<evidence type="ECO:0000313" key="7">
    <source>
        <dbReference type="EMBL" id="KAF9418601.1"/>
    </source>
</evidence>
<accession>A0A835GM31</accession>
<feature type="transmembrane region" description="Helical" evidence="6">
    <location>
        <begin position="281"/>
        <end position="298"/>
    </location>
</feature>
<keyword evidence="4 6" id="KW-1133">Transmembrane helix</keyword>
<sequence length="628" mass="72545">MCSKNTNVRTGCGIHIGFPNPELKLFKTICVCSLICKILSLIVSLLFIVAVVLLILWATGTIFGTVSSLTWLFTEVCMFTFTYAAMFYTLAVKKQYMKPATKNQCLYENLDIGKYENVLHMQPLLPTNKLHFAYHLSYYPGRRIIFDIRMDVDLNRLGSGNMVQAMIGLELRRQKALRLKNCVLHQPFKKAVLEETCSVKGTMFYVKDFQVVRNNKIFSTSETSENTFSVIINKKNAKTNISKYSLVVAAKPFNYFISLFGSKLVSYGENEITGVTYFNKLYAVLLIAAHLFIVLAIYRPRSWIDTMSDIPLNILTKTFGILSIIEGDYSIFCTAIFNSQYFVELFNKLDELDTVFHVSKAVFTRRRILSTLLVVLPVGQLLSTFWLRKFNIQNIGAHINFFFLMLQGSIFYFVIVNIYVKLLMLNAVLIKMVRKTMSKQKEMVLEDTICDCITKSICVEPKIIKVERYSWFELMQIYDKLADCVHLFNEIYCGQIFIMYNTWLLGTLLTICRSLSPSLKYSEIFLSDLFLYFCINGRPLFLATVSEMFIRERKKTVQVLLHVLRLHEGDNQLFSQMKTILMLVTTRRLEISANVFSINVPTVMNFAGRIISYTVLMIQYFYSHEHPK</sequence>
<comment type="function">
    <text evidence="6">Gustatory receptor which mediates acceptance or avoidance behavior, depending on its substrates.</text>
</comment>
<keyword evidence="5 6" id="KW-0472">Membrane</keyword>
<comment type="caution">
    <text evidence="7">The sequence shown here is derived from an EMBL/GenBank/DDBJ whole genome shotgun (WGS) entry which is preliminary data.</text>
</comment>
<dbReference type="GO" id="GO:0007165">
    <property type="term" value="P:signal transduction"/>
    <property type="evidence" value="ECO:0007669"/>
    <property type="project" value="UniProtKB-KW"/>
</dbReference>
<reference evidence="7" key="1">
    <citation type="submission" date="2020-08" db="EMBL/GenBank/DDBJ databases">
        <title>Spodoptera exigua strain:BAW_Kor-Di-RS1 Genome sequencing and assembly.</title>
        <authorList>
            <person name="Kim J."/>
            <person name="Nam H.Y."/>
            <person name="Kwon M."/>
            <person name="Choi J.H."/>
            <person name="Cho S.R."/>
            <person name="Kim G.-H."/>
        </authorList>
    </citation>
    <scope>NUCLEOTIDE SEQUENCE</scope>
    <source>
        <strain evidence="7">BAW_Kor-Di-RS1</strain>
        <tissue evidence="7">Whole-body</tissue>
    </source>
</reference>
<proteinExistence type="inferred from homology"/>
<feature type="transmembrane region" description="Helical" evidence="6">
    <location>
        <begin position="34"/>
        <end position="57"/>
    </location>
</feature>
<feature type="transmembrane region" description="Helical" evidence="6">
    <location>
        <begin position="244"/>
        <end position="261"/>
    </location>
</feature>
<dbReference type="GO" id="GO:0050909">
    <property type="term" value="P:sensory perception of taste"/>
    <property type="evidence" value="ECO:0007669"/>
    <property type="project" value="InterPro"/>
</dbReference>
<keyword evidence="2 6" id="KW-1003">Cell membrane</keyword>
<dbReference type="Pfam" id="PF08395">
    <property type="entry name" value="7tm_7"/>
    <property type="match status" value="1"/>
</dbReference>
<comment type="subcellular location">
    <subcellularLocation>
        <location evidence="1 6">Cell membrane</location>
        <topology evidence="1 6">Multi-pass membrane protein</topology>
    </subcellularLocation>
</comment>
<dbReference type="GO" id="GO:0005886">
    <property type="term" value="C:plasma membrane"/>
    <property type="evidence" value="ECO:0007669"/>
    <property type="project" value="UniProtKB-SubCell"/>
</dbReference>
<keyword evidence="6" id="KW-0807">Transducer</keyword>
<evidence type="ECO:0000256" key="6">
    <source>
        <dbReference type="RuleBase" id="RU363108"/>
    </source>
</evidence>
<evidence type="ECO:0000256" key="3">
    <source>
        <dbReference type="ARBA" id="ARBA00022692"/>
    </source>
</evidence>
<dbReference type="EMBL" id="JACKWZ010000053">
    <property type="protein sequence ID" value="KAF9418601.1"/>
    <property type="molecule type" value="Genomic_DNA"/>
</dbReference>
<organism evidence="7 8">
    <name type="scientific">Spodoptera exigua</name>
    <name type="common">Beet armyworm</name>
    <name type="synonym">Noctua fulgens</name>
    <dbReference type="NCBI Taxonomy" id="7107"/>
    <lineage>
        <taxon>Eukaryota</taxon>
        <taxon>Metazoa</taxon>
        <taxon>Ecdysozoa</taxon>
        <taxon>Arthropoda</taxon>
        <taxon>Hexapoda</taxon>
        <taxon>Insecta</taxon>
        <taxon>Pterygota</taxon>
        <taxon>Neoptera</taxon>
        <taxon>Endopterygota</taxon>
        <taxon>Lepidoptera</taxon>
        <taxon>Glossata</taxon>
        <taxon>Ditrysia</taxon>
        <taxon>Noctuoidea</taxon>
        <taxon>Noctuidae</taxon>
        <taxon>Amphipyrinae</taxon>
        <taxon>Spodoptera</taxon>
    </lineage>
</organism>